<accession>A0A380P5Y9</accession>
<proteinExistence type="predicted"/>
<sequence length="494" mass="52800">MLIYDELTTAERVLWDAFPEGRWVDLRTGVAEEDDPAGGARWGAARTVRAEVVSALLLGGGDQQPGRVASLRLAGARITGPLDLSGAEISHIVWLKGCRLEHAVSLHSASTRTVRITRSRVPGVDARLARVGGHLDLTGTAVESGRLALINAEVAGELVLNGTRITTTGKWAVFAGGLVMGGGVFCRKGFTTRGGVRLSGAQLPGGLFMQGARLANPHGEALVADSATASVVNLSEGFRAVGTLRLRGARISDLLTLDGATLDGEGTALFGVGMEVGTFDFGLAATPSGAVDLQGARVTALHDRERSWPDEVRLDGLVYGSLRSGGTPRRGDVARRLAWLRRNPGYAPQPYEQLAASYRQAGHDDDARRVLLAKQRHRRTTLNLPGRVWGRLLDAAVGYGYRPWLAALWMGALCLLGSLVFRTRTPVQTKDGEGAPFNAFVYTLDLLFPVGDFGQRGAWHWTGATQWLAYLLVAVGWVLTTTVVAGVSRTLTRN</sequence>
<dbReference type="EMBL" id="UHID01000007">
    <property type="protein sequence ID" value="SUP60525.1"/>
    <property type="molecule type" value="Genomic_DNA"/>
</dbReference>
<dbReference type="RefSeq" id="WP_115069366.1">
    <property type="nucleotide sequence ID" value="NZ_UHID01000007.1"/>
</dbReference>
<feature type="transmembrane region" description="Helical" evidence="1">
    <location>
        <begin position="467"/>
        <end position="487"/>
    </location>
</feature>
<dbReference type="AlphaFoldDB" id="A0A380P5Y9"/>
<dbReference type="Proteomes" id="UP000254150">
    <property type="component" value="Unassembled WGS sequence"/>
</dbReference>
<gene>
    <name evidence="2" type="ORF">NCTC7807_04596</name>
</gene>
<keyword evidence="1" id="KW-1133">Transmembrane helix</keyword>
<keyword evidence="1" id="KW-0472">Membrane</keyword>
<organism evidence="2 3">
    <name type="scientific">Streptomyces griseus</name>
    <dbReference type="NCBI Taxonomy" id="1911"/>
    <lineage>
        <taxon>Bacteria</taxon>
        <taxon>Bacillati</taxon>
        <taxon>Actinomycetota</taxon>
        <taxon>Actinomycetes</taxon>
        <taxon>Kitasatosporales</taxon>
        <taxon>Streptomycetaceae</taxon>
        <taxon>Streptomyces</taxon>
    </lineage>
</organism>
<evidence type="ECO:0000313" key="3">
    <source>
        <dbReference type="Proteomes" id="UP000254150"/>
    </source>
</evidence>
<protein>
    <submittedName>
        <fullName evidence="2">Membrane-associated oxidoreductase</fullName>
    </submittedName>
</protein>
<reference evidence="2 3" key="1">
    <citation type="submission" date="2018-06" db="EMBL/GenBank/DDBJ databases">
        <authorList>
            <consortium name="Pathogen Informatics"/>
            <person name="Doyle S."/>
        </authorList>
    </citation>
    <scope>NUCLEOTIDE SEQUENCE [LARGE SCALE GENOMIC DNA]</scope>
    <source>
        <strain evidence="2 3">NCTC7807</strain>
    </source>
</reference>
<feature type="transmembrane region" description="Helical" evidence="1">
    <location>
        <begin position="435"/>
        <end position="455"/>
    </location>
</feature>
<name>A0A380P5Y9_STRGR</name>
<feature type="transmembrane region" description="Helical" evidence="1">
    <location>
        <begin position="404"/>
        <end position="423"/>
    </location>
</feature>
<keyword evidence="1" id="KW-0812">Transmembrane</keyword>
<evidence type="ECO:0000256" key="1">
    <source>
        <dbReference type="SAM" id="Phobius"/>
    </source>
</evidence>
<evidence type="ECO:0000313" key="2">
    <source>
        <dbReference type="EMBL" id="SUP60525.1"/>
    </source>
</evidence>